<dbReference type="SMART" id="SM00388">
    <property type="entry name" value="HisKA"/>
    <property type="match status" value="1"/>
</dbReference>
<evidence type="ECO:0000313" key="11">
    <source>
        <dbReference type="EMBL" id="AFY80999.1"/>
    </source>
</evidence>
<dbReference type="KEGG" id="oac:Oscil6304_1285"/>
<feature type="coiled-coil region" evidence="8">
    <location>
        <begin position="130"/>
        <end position="164"/>
    </location>
</feature>
<dbReference type="InterPro" id="IPR003661">
    <property type="entry name" value="HisK_dim/P_dom"/>
</dbReference>
<evidence type="ECO:0000256" key="5">
    <source>
        <dbReference type="ARBA" id="ARBA00022777"/>
    </source>
</evidence>
<evidence type="ECO:0000256" key="3">
    <source>
        <dbReference type="ARBA" id="ARBA00022553"/>
    </source>
</evidence>
<dbReference type="SUPFAM" id="SSF52172">
    <property type="entry name" value="CheY-like"/>
    <property type="match status" value="1"/>
</dbReference>
<evidence type="ECO:0000256" key="8">
    <source>
        <dbReference type="SAM" id="Coils"/>
    </source>
</evidence>
<feature type="domain" description="Response regulatory" evidence="10">
    <location>
        <begin position="12"/>
        <end position="128"/>
    </location>
</feature>
<dbReference type="InterPro" id="IPR005467">
    <property type="entry name" value="His_kinase_dom"/>
</dbReference>
<dbReference type="FunCoup" id="K9TG44">
    <property type="interactions" value="89"/>
</dbReference>
<dbReference type="RefSeq" id="WP_015147647.1">
    <property type="nucleotide sequence ID" value="NC_019693.1"/>
</dbReference>
<dbReference type="SMART" id="SM00448">
    <property type="entry name" value="REC"/>
    <property type="match status" value="1"/>
</dbReference>
<sequence length="378" mass="41940">MPKQEIDWSKTDILIVDDTPDNLRVLSAVLEQQGGAVRKALNGVVALNSCEKQLPDLILLDIRMPEMDGYEVCRCLKSNPQTADIPVIFISALDSTFDKVQAFQEGGADYITKPFQSAEVMARIAYQLTIQQQQQQLAAQNAQLQQLNAELKRSNEDLEAFAYAVAHDLTSPLQTIVSTADLAEYHYQDCLGSKGRKYMEHIIQSALRMKQMMDSLLAYSKVGVDRPSFKPTSCKTTLEAALANLQEQIATSGATITHSELPTVMAESPLLICLFQNLISNGIKFCQPGILPVINISAQAFQENQWEIRVQDNGIGIAPKNFHRLFQMFQRLNTDHPYPGSGIGIALCKKIVERHGGQIWVESQVGVGTSFYFTLPSC</sequence>
<dbReference type="CDD" id="cd19920">
    <property type="entry name" value="REC_PA4781-like"/>
    <property type="match status" value="1"/>
</dbReference>
<evidence type="ECO:0000259" key="9">
    <source>
        <dbReference type="PROSITE" id="PS50109"/>
    </source>
</evidence>
<keyword evidence="12" id="KW-1185">Reference proteome</keyword>
<dbReference type="GO" id="GO:0000155">
    <property type="term" value="F:phosphorelay sensor kinase activity"/>
    <property type="evidence" value="ECO:0007669"/>
    <property type="project" value="InterPro"/>
</dbReference>
<name>K9TG44_9CYAN</name>
<dbReference type="HOGENOM" id="CLU_000445_114_72_3"/>
<dbReference type="Pfam" id="PF00072">
    <property type="entry name" value="Response_reg"/>
    <property type="match status" value="1"/>
</dbReference>
<dbReference type="OrthoDB" id="9778628at2"/>
<keyword evidence="3 7" id="KW-0597">Phosphoprotein</keyword>
<dbReference type="InterPro" id="IPR001789">
    <property type="entry name" value="Sig_transdc_resp-reg_receiver"/>
</dbReference>
<dbReference type="InterPro" id="IPR052162">
    <property type="entry name" value="Sensor_kinase/Photoreceptor"/>
</dbReference>
<keyword evidence="8" id="KW-0175">Coiled coil</keyword>
<dbReference type="PROSITE" id="PS50109">
    <property type="entry name" value="HIS_KIN"/>
    <property type="match status" value="1"/>
</dbReference>
<dbReference type="InterPro" id="IPR011006">
    <property type="entry name" value="CheY-like_superfamily"/>
</dbReference>
<dbReference type="FunFam" id="3.30.565.10:FF:000006">
    <property type="entry name" value="Sensor histidine kinase WalK"/>
    <property type="match status" value="1"/>
</dbReference>
<dbReference type="Pfam" id="PF02518">
    <property type="entry name" value="HATPase_c"/>
    <property type="match status" value="1"/>
</dbReference>
<dbReference type="Gene3D" id="3.30.565.10">
    <property type="entry name" value="Histidine kinase-like ATPase, C-terminal domain"/>
    <property type="match status" value="1"/>
</dbReference>
<dbReference type="STRING" id="56110.Oscil6304_1285"/>
<dbReference type="Gene3D" id="3.40.50.2300">
    <property type="match status" value="1"/>
</dbReference>
<dbReference type="PANTHER" id="PTHR43304">
    <property type="entry name" value="PHYTOCHROME-LIKE PROTEIN CPH1"/>
    <property type="match status" value="1"/>
</dbReference>
<dbReference type="PANTHER" id="PTHR43304:SF1">
    <property type="entry name" value="PAC DOMAIN-CONTAINING PROTEIN"/>
    <property type="match status" value="1"/>
</dbReference>
<protein>
    <recommendedName>
        <fullName evidence="2">histidine kinase</fullName>
        <ecNumber evidence="2">2.7.13.3</ecNumber>
    </recommendedName>
</protein>
<dbReference type="PRINTS" id="PR00344">
    <property type="entry name" value="BCTRLSENSOR"/>
</dbReference>
<dbReference type="AlphaFoldDB" id="K9TG44"/>
<dbReference type="InterPro" id="IPR003594">
    <property type="entry name" value="HATPase_dom"/>
</dbReference>
<gene>
    <name evidence="11" type="ORF">Oscil6304_1285</name>
</gene>
<dbReference type="eggNOG" id="COG4251">
    <property type="taxonomic scope" value="Bacteria"/>
</dbReference>
<dbReference type="Gene3D" id="1.10.287.130">
    <property type="match status" value="1"/>
</dbReference>
<organism evidence="11 12">
    <name type="scientific">Oscillatoria acuminata PCC 6304</name>
    <dbReference type="NCBI Taxonomy" id="56110"/>
    <lineage>
        <taxon>Bacteria</taxon>
        <taxon>Bacillati</taxon>
        <taxon>Cyanobacteriota</taxon>
        <taxon>Cyanophyceae</taxon>
        <taxon>Oscillatoriophycideae</taxon>
        <taxon>Oscillatoriales</taxon>
        <taxon>Oscillatoriaceae</taxon>
        <taxon>Oscillatoria</taxon>
    </lineage>
</organism>
<proteinExistence type="predicted"/>
<dbReference type="SUPFAM" id="SSF55874">
    <property type="entry name" value="ATPase domain of HSP90 chaperone/DNA topoisomerase II/histidine kinase"/>
    <property type="match status" value="1"/>
</dbReference>
<dbReference type="InterPro" id="IPR036890">
    <property type="entry name" value="HATPase_C_sf"/>
</dbReference>
<dbReference type="Pfam" id="PF00512">
    <property type="entry name" value="HisKA"/>
    <property type="match status" value="1"/>
</dbReference>
<keyword evidence="6" id="KW-0902">Two-component regulatory system</keyword>
<dbReference type="InParanoid" id="K9TG44"/>
<evidence type="ECO:0000259" key="10">
    <source>
        <dbReference type="PROSITE" id="PS50110"/>
    </source>
</evidence>
<dbReference type="CDD" id="cd00082">
    <property type="entry name" value="HisKA"/>
    <property type="match status" value="1"/>
</dbReference>
<dbReference type="SMART" id="SM00387">
    <property type="entry name" value="HATPase_c"/>
    <property type="match status" value="1"/>
</dbReference>
<dbReference type="Proteomes" id="UP000010367">
    <property type="component" value="Chromosome"/>
</dbReference>
<evidence type="ECO:0000256" key="2">
    <source>
        <dbReference type="ARBA" id="ARBA00012438"/>
    </source>
</evidence>
<evidence type="ECO:0000256" key="6">
    <source>
        <dbReference type="ARBA" id="ARBA00023012"/>
    </source>
</evidence>
<dbReference type="eggNOG" id="COG3437">
    <property type="taxonomic scope" value="Bacteria"/>
</dbReference>
<dbReference type="InterPro" id="IPR004358">
    <property type="entry name" value="Sig_transdc_His_kin-like_C"/>
</dbReference>
<dbReference type="PROSITE" id="PS50110">
    <property type="entry name" value="RESPONSE_REGULATORY"/>
    <property type="match status" value="1"/>
</dbReference>
<feature type="domain" description="Histidine kinase" evidence="9">
    <location>
        <begin position="164"/>
        <end position="378"/>
    </location>
</feature>
<comment type="catalytic activity">
    <reaction evidence="1">
        <text>ATP + protein L-histidine = ADP + protein N-phospho-L-histidine.</text>
        <dbReference type="EC" id="2.7.13.3"/>
    </reaction>
</comment>
<evidence type="ECO:0000313" key="12">
    <source>
        <dbReference type="Proteomes" id="UP000010367"/>
    </source>
</evidence>
<dbReference type="EC" id="2.7.13.3" evidence="2"/>
<evidence type="ECO:0000256" key="4">
    <source>
        <dbReference type="ARBA" id="ARBA00022679"/>
    </source>
</evidence>
<accession>K9TG44</accession>
<keyword evidence="5 11" id="KW-0418">Kinase</keyword>
<evidence type="ECO:0000256" key="1">
    <source>
        <dbReference type="ARBA" id="ARBA00000085"/>
    </source>
</evidence>
<feature type="modified residue" description="4-aspartylphosphate" evidence="7">
    <location>
        <position position="61"/>
    </location>
</feature>
<evidence type="ECO:0000256" key="7">
    <source>
        <dbReference type="PROSITE-ProRule" id="PRU00169"/>
    </source>
</evidence>
<dbReference type="EMBL" id="CP003607">
    <property type="protein sequence ID" value="AFY80999.1"/>
    <property type="molecule type" value="Genomic_DNA"/>
</dbReference>
<reference evidence="11 12" key="1">
    <citation type="submission" date="2012-06" db="EMBL/GenBank/DDBJ databases">
        <title>Finished chromosome of genome of Oscillatoria acuminata PCC 6304.</title>
        <authorList>
            <consortium name="US DOE Joint Genome Institute"/>
            <person name="Gugger M."/>
            <person name="Coursin T."/>
            <person name="Rippka R."/>
            <person name="Tandeau De Marsac N."/>
            <person name="Huntemann M."/>
            <person name="Wei C.-L."/>
            <person name="Han J."/>
            <person name="Detter J.C."/>
            <person name="Han C."/>
            <person name="Tapia R."/>
            <person name="Davenport K."/>
            <person name="Daligault H."/>
            <person name="Erkkila T."/>
            <person name="Gu W."/>
            <person name="Munk A.C.C."/>
            <person name="Teshima H."/>
            <person name="Xu Y."/>
            <person name="Chain P."/>
            <person name="Chen A."/>
            <person name="Krypides N."/>
            <person name="Mavromatis K."/>
            <person name="Markowitz V."/>
            <person name="Szeto E."/>
            <person name="Ivanova N."/>
            <person name="Mikhailova N."/>
            <person name="Ovchinnikova G."/>
            <person name="Pagani I."/>
            <person name="Pati A."/>
            <person name="Goodwin L."/>
            <person name="Peters L."/>
            <person name="Pitluck S."/>
            <person name="Woyke T."/>
            <person name="Kerfeld C."/>
        </authorList>
    </citation>
    <scope>NUCLEOTIDE SEQUENCE [LARGE SCALE GENOMIC DNA]</scope>
    <source>
        <strain evidence="11 12">PCC 6304</strain>
    </source>
</reference>
<keyword evidence="4" id="KW-0808">Transferase</keyword>